<organism evidence="2 3">
    <name type="scientific">Solihabitans fulvus</name>
    <dbReference type="NCBI Taxonomy" id="1892852"/>
    <lineage>
        <taxon>Bacteria</taxon>
        <taxon>Bacillati</taxon>
        <taxon>Actinomycetota</taxon>
        <taxon>Actinomycetes</taxon>
        <taxon>Pseudonocardiales</taxon>
        <taxon>Pseudonocardiaceae</taxon>
        <taxon>Solihabitans</taxon>
    </lineage>
</organism>
<dbReference type="OrthoDB" id="4332350at2"/>
<proteinExistence type="predicted"/>
<comment type="caution">
    <text evidence="2">The sequence shown here is derived from an EMBL/GenBank/DDBJ whole genome shotgun (WGS) entry which is preliminary data.</text>
</comment>
<dbReference type="Proteomes" id="UP000323454">
    <property type="component" value="Unassembled WGS sequence"/>
</dbReference>
<dbReference type="EMBL" id="VUOB01000059">
    <property type="protein sequence ID" value="KAA2254864.1"/>
    <property type="molecule type" value="Genomic_DNA"/>
</dbReference>
<name>A0A5B2WVD6_9PSEU</name>
<evidence type="ECO:0000313" key="3">
    <source>
        <dbReference type="Proteomes" id="UP000323454"/>
    </source>
</evidence>
<evidence type="ECO:0000313" key="2">
    <source>
        <dbReference type="EMBL" id="KAA2254864.1"/>
    </source>
</evidence>
<dbReference type="RefSeq" id="WP_149853052.1">
    <property type="nucleotide sequence ID" value="NZ_VUOB01000059.1"/>
</dbReference>
<protein>
    <submittedName>
        <fullName evidence="2">Uncharacterized protein</fullName>
    </submittedName>
</protein>
<dbReference type="AlphaFoldDB" id="A0A5B2WVD6"/>
<accession>A0A5B2WVD6</accession>
<reference evidence="2 3" key="1">
    <citation type="submission" date="2019-09" db="EMBL/GenBank/DDBJ databases">
        <title>Goodfellowia gen. nov., a new genus of the Pseudonocardineae related to Actinoalloteichus, containing Goodfellowia coeruleoviolacea gen. nov., comb. nov. gen. nov., comb. nov.</title>
        <authorList>
            <person name="Labeda D."/>
        </authorList>
    </citation>
    <scope>NUCLEOTIDE SEQUENCE [LARGE SCALE GENOMIC DNA]</scope>
    <source>
        <strain evidence="2 3">AN110305</strain>
    </source>
</reference>
<sequence>MTEQPETQAAPAGFPVAAPVSVNLAQPSAVGPPPAVSINVASAPAPVPPPAPVAVAVAEAVAPPPAFNPILTERQVRRFEFLRQKPMVRARVALVFATLRSGHVVFRPDNPPTMGELLWKGIRAAYEVDMGMHQIRIDGDLPSAGDAFPFHAEIDVQWRVDDPSKIVKDGISDVREALAPVLFQRLRTITRGFDIHQAKSAEDKANRELADGSLGAEFGLWVRFFLRLRMDDPTVQHASAEIGVRRETVLDALNHERLVLRERNEVFRIERRVAAYSAIIASGDVEQFAFQLAQNANNPEDVRAVIQMLKDERDTNRSVTVDFVARLLGSGAIERWEVDDQVKEALQWLKDSTARVIHGPTSKPAIGPVPSDNGGTPAGPAPS</sequence>
<gene>
    <name evidence="2" type="ORF">F0L68_29210</name>
</gene>
<evidence type="ECO:0000256" key="1">
    <source>
        <dbReference type="SAM" id="MobiDB-lite"/>
    </source>
</evidence>
<feature type="region of interest" description="Disordered" evidence="1">
    <location>
        <begin position="359"/>
        <end position="383"/>
    </location>
</feature>
<reference evidence="2 3" key="2">
    <citation type="submission" date="2019-09" db="EMBL/GenBank/DDBJ databases">
        <authorList>
            <person name="Jin C."/>
        </authorList>
    </citation>
    <scope>NUCLEOTIDE SEQUENCE [LARGE SCALE GENOMIC DNA]</scope>
    <source>
        <strain evidence="2 3">AN110305</strain>
    </source>
</reference>
<keyword evidence="3" id="KW-1185">Reference proteome</keyword>